<dbReference type="InterPro" id="IPR001623">
    <property type="entry name" value="DnaJ_domain"/>
</dbReference>
<gene>
    <name evidence="3" type="ORF">D0Y65_040941</name>
    <name evidence="2" type="ORF">glysoja_024728</name>
</gene>
<dbReference type="AlphaFoldDB" id="A0A0B2Q3S4"/>
<dbReference type="Gramene" id="XM_028347931.1">
    <property type="protein sequence ID" value="XP_028203732.1"/>
    <property type="gene ID" value="LOC114387727"/>
</dbReference>
<feature type="domain" description="J" evidence="1">
    <location>
        <begin position="41"/>
        <end position="105"/>
    </location>
</feature>
<dbReference type="Proteomes" id="UP000289340">
    <property type="component" value="Chromosome 15"/>
</dbReference>
<evidence type="ECO:0000313" key="3">
    <source>
        <dbReference type="EMBL" id="RZB64655.1"/>
    </source>
</evidence>
<sequence length="270" mass="31557">MGQESDYKTQLVLEVCSISTRSVVCVHRHVSNHHVKPPFIDWYCILGVEENAGVSTIRKQYHKLALQLHPDKNTHPKAEIAFKLVSEACICLSDAAKRKAFDLKRHKNFCFECNRIPYTSKRVPNNSNGSSFKTWNIIWDSRSYKVWRNIRNMKDRLKEEAKVIENCLRKNSMAKKESPLYNPDDYRHGSSFKHKVEREIPVFNPLKNLHKGYPHLRGNVYKNSETCWWYLHTQNLVHNDKGEAKYASPVFEVRSQRSMLSTSKFAYVPS</sequence>
<dbReference type="CDD" id="cd06257">
    <property type="entry name" value="DnaJ"/>
    <property type="match status" value="1"/>
</dbReference>
<evidence type="ECO:0000313" key="4">
    <source>
        <dbReference type="Proteomes" id="UP000289340"/>
    </source>
</evidence>
<dbReference type="SUPFAM" id="SSF46565">
    <property type="entry name" value="Chaperone J-domain"/>
    <property type="match status" value="1"/>
</dbReference>
<dbReference type="PANTHER" id="PTHR44137">
    <property type="entry name" value="BNAC03G44070D PROTEIN"/>
    <property type="match status" value="1"/>
</dbReference>
<dbReference type="Pfam" id="PF00226">
    <property type="entry name" value="DnaJ"/>
    <property type="match status" value="1"/>
</dbReference>
<reference evidence="2" key="1">
    <citation type="submission" date="2014-07" db="EMBL/GenBank/DDBJ databases">
        <title>Identification of a novel salt tolerance gene in wild soybean by whole-genome sequencing.</title>
        <authorList>
            <person name="Lam H.-M."/>
            <person name="Qi X."/>
            <person name="Li M.-W."/>
            <person name="Liu X."/>
            <person name="Xie M."/>
            <person name="Ni M."/>
            <person name="Xu X."/>
        </authorList>
    </citation>
    <scope>NUCLEOTIDE SEQUENCE [LARGE SCALE GENOMIC DNA]</scope>
    <source>
        <tissue evidence="2">Root</tissue>
    </source>
</reference>
<proteinExistence type="predicted"/>
<dbReference type="PROSITE" id="PS50076">
    <property type="entry name" value="DNAJ_2"/>
    <property type="match status" value="1"/>
</dbReference>
<dbReference type="InterPro" id="IPR036869">
    <property type="entry name" value="J_dom_sf"/>
</dbReference>
<dbReference type="SMART" id="SM00271">
    <property type="entry name" value="DnaJ"/>
    <property type="match status" value="1"/>
</dbReference>
<accession>A0A0B2Q3S4</accession>
<keyword evidence="4" id="KW-1185">Reference proteome</keyword>
<dbReference type="EMBL" id="KN661573">
    <property type="protein sequence ID" value="KHN14633.1"/>
    <property type="molecule type" value="Genomic_DNA"/>
</dbReference>
<organism evidence="2">
    <name type="scientific">Glycine soja</name>
    <name type="common">Wild soybean</name>
    <dbReference type="NCBI Taxonomy" id="3848"/>
    <lineage>
        <taxon>Eukaryota</taxon>
        <taxon>Viridiplantae</taxon>
        <taxon>Streptophyta</taxon>
        <taxon>Embryophyta</taxon>
        <taxon>Tracheophyta</taxon>
        <taxon>Spermatophyta</taxon>
        <taxon>Magnoliopsida</taxon>
        <taxon>eudicotyledons</taxon>
        <taxon>Gunneridae</taxon>
        <taxon>Pentapetalae</taxon>
        <taxon>rosids</taxon>
        <taxon>fabids</taxon>
        <taxon>Fabales</taxon>
        <taxon>Fabaceae</taxon>
        <taxon>Papilionoideae</taxon>
        <taxon>50 kb inversion clade</taxon>
        <taxon>NPAAA clade</taxon>
        <taxon>indigoferoid/millettioid clade</taxon>
        <taxon>Phaseoleae</taxon>
        <taxon>Glycine</taxon>
        <taxon>Glycine subgen. Soja</taxon>
    </lineage>
</organism>
<dbReference type="EMBL" id="QZWG01000015">
    <property type="protein sequence ID" value="RZB64655.1"/>
    <property type="molecule type" value="Genomic_DNA"/>
</dbReference>
<dbReference type="Gene3D" id="1.10.287.110">
    <property type="entry name" value="DnaJ domain"/>
    <property type="match status" value="1"/>
</dbReference>
<protein>
    <submittedName>
        <fullName evidence="2">Chaperone protein dnaJ 49</fullName>
    </submittedName>
</protein>
<reference evidence="3 4" key="2">
    <citation type="submission" date="2018-09" db="EMBL/GenBank/DDBJ databases">
        <title>A high-quality reference genome of wild soybean provides a powerful tool to mine soybean genomes.</title>
        <authorList>
            <person name="Xie M."/>
            <person name="Chung C.Y.L."/>
            <person name="Li M.-W."/>
            <person name="Wong F.-L."/>
            <person name="Chan T.-F."/>
            <person name="Lam H.-M."/>
        </authorList>
    </citation>
    <scope>NUCLEOTIDE SEQUENCE [LARGE SCALE GENOMIC DNA]</scope>
    <source>
        <strain evidence="4">cv. W05</strain>
        <tissue evidence="3">Hypocotyl of etiolated seedlings</tissue>
    </source>
</reference>
<evidence type="ECO:0000313" key="2">
    <source>
        <dbReference type="EMBL" id="KHN14633.1"/>
    </source>
</evidence>
<evidence type="ECO:0000259" key="1">
    <source>
        <dbReference type="PROSITE" id="PS50076"/>
    </source>
</evidence>
<name>A0A0B2Q3S4_GLYSO</name>
<dbReference type="PANTHER" id="PTHR44137:SF13">
    <property type="entry name" value="CHAPERONE DNAJ-DOMAIN SUPERFAMILY PROTEIN"/>
    <property type="match status" value="1"/>
</dbReference>
<dbReference type="PRINTS" id="PR00625">
    <property type="entry name" value="JDOMAIN"/>
</dbReference>
<dbReference type="Proteomes" id="UP000053555">
    <property type="component" value="Unassembled WGS sequence"/>
</dbReference>